<dbReference type="InterPro" id="IPR003382">
    <property type="entry name" value="Flavoprotein"/>
</dbReference>
<dbReference type="EMBL" id="VBAK01000148">
    <property type="protein sequence ID" value="TMI87965.1"/>
    <property type="molecule type" value="Genomic_DNA"/>
</dbReference>
<keyword evidence="1" id="KW-1133">Transmembrane helix</keyword>
<dbReference type="AlphaFoldDB" id="A0A537JWT2"/>
<feature type="domain" description="Flavoprotein" evidence="2">
    <location>
        <begin position="10"/>
        <end position="180"/>
    </location>
</feature>
<dbReference type="GO" id="GO:0015937">
    <property type="term" value="P:coenzyme A biosynthetic process"/>
    <property type="evidence" value="ECO:0007669"/>
    <property type="project" value="TreeGrafter"/>
</dbReference>
<dbReference type="GO" id="GO:0071513">
    <property type="term" value="C:phosphopantothenoylcysteine decarboxylase complex"/>
    <property type="evidence" value="ECO:0007669"/>
    <property type="project" value="TreeGrafter"/>
</dbReference>
<evidence type="ECO:0000313" key="4">
    <source>
        <dbReference type="Proteomes" id="UP000318509"/>
    </source>
</evidence>
<dbReference type="Gene3D" id="3.40.50.1950">
    <property type="entry name" value="Flavin prenyltransferase-like"/>
    <property type="match status" value="1"/>
</dbReference>
<accession>A0A537JWT2</accession>
<dbReference type="Pfam" id="PF02441">
    <property type="entry name" value="Flavoprotein"/>
    <property type="match status" value="1"/>
</dbReference>
<organism evidence="3 4">
    <name type="scientific">Candidatus Segetimicrobium genomatis</name>
    <dbReference type="NCBI Taxonomy" id="2569760"/>
    <lineage>
        <taxon>Bacteria</taxon>
        <taxon>Bacillati</taxon>
        <taxon>Candidatus Sysuimicrobiota</taxon>
        <taxon>Candidatus Sysuimicrobiia</taxon>
        <taxon>Candidatus Sysuimicrobiales</taxon>
        <taxon>Candidatus Segetimicrobiaceae</taxon>
        <taxon>Candidatus Segetimicrobium</taxon>
    </lineage>
</organism>
<dbReference type="PANTHER" id="PTHR14359">
    <property type="entry name" value="HOMO-OLIGOMERIC FLAVIN CONTAINING CYS DECARBOXYLASE FAMILY"/>
    <property type="match status" value="1"/>
</dbReference>
<protein>
    <recommendedName>
        <fullName evidence="2">Flavoprotein domain-containing protein</fullName>
    </recommendedName>
</protein>
<keyword evidence="1" id="KW-0472">Membrane</keyword>
<sequence length="189" mass="19615">MAGTLAGRVVVVGVCGSIAAYKVAMVVRRLRQDDAEVHVLMTPAATRFVGPVTFRALSHHPVITEMWDPHGRWDEPHVALGELADLYLIAPATADTLGRLAGGLAGDVVCATALATRAPILVAPAMSDAMAESPAVQENLARLRARGVHVVGPERGPLASGKVGLGRMAEPEVIVAEVAALLSGPAGRR</sequence>
<comment type="caution">
    <text evidence="3">The sequence shown here is derived from an EMBL/GenBank/DDBJ whole genome shotgun (WGS) entry which is preliminary data.</text>
</comment>
<proteinExistence type="predicted"/>
<dbReference type="SUPFAM" id="SSF52507">
    <property type="entry name" value="Homo-oligomeric flavin-containing Cys decarboxylases, HFCD"/>
    <property type="match status" value="1"/>
</dbReference>
<reference evidence="3 4" key="1">
    <citation type="journal article" date="2019" name="Nat. Microbiol.">
        <title>Mediterranean grassland soil C-N compound turnover is dependent on rainfall and depth, and is mediated by genomically divergent microorganisms.</title>
        <authorList>
            <person name="Diamond S."/>
            <person name="Andeer P.F."/>
            <person name="Li Z."/>
            <person name="Crits-Christoph A."/>
            <person name="Burstein D."/>
            <person name="Anantharaman K."/>
            <person name="Lane K.R."/>
            <person name="Thomas B.C."/>
            <person name="Pan C."/>
            <person name="Northen T.R."/>
            <person name="Banfield J.F."/>
        </authorList>
    </citation>
    <scope>NUCLEOTIDE SEQUENCE [LARGE SCALE GENOMIC DNA]</scope>
    <source>
        <strain evidence="3">NP_3</strain>
    </source>
</reference>
<dbReference type="GO" id="GO:0010181">
    <property type="term" value="F:FMN binding"/>
    <property type="evidence" value="ECO:0007669"/>
    <property type="project" value="TreeGrafter"/>
</dbReference>
<feature type="transmembrane region" description="Helical" evidence="1">
    <location>
        <begin position="6"/>
        <end position="24"/>
    </location>
</feature>
<gene>
    <name evidence="3" type="ORF">E6H00_14110</name>
</gene>
<keyword evidence="1" id="KW-0812">Transmembrane</keyword>
<dbReference type="GO" id="GO:0004633">
    <property type="term" value="F:phosphopantothenoylcysteine decarboxylase activity"/>
    <property type="evidence" value="ECO:0007669"/>
    <property type="project" value="TreeGrafter"/>
</dbReference>
<dbReference type="Proteomes" id="UP000318509">
    <property type="component" value="Unassembled WGS sequence"/>
</dbReference>
<dbReference type="PANTHER" id="PTHR14359:SF6">
    <property type="entry name" value="PHOSPHOPANTOTHENOYLCYSTEINE DECARBOXYLASE"/>
    <property type="match status" value="1"/>
</dbReference>
<evidence type="ECO:0000259" key="2">
    <source>
        <dbReference type="Pfam" id="PF02441"/>
    </source>
</evidence>
<evidence type="ECO:0000313" key="3">
    <source>
        <dbReference type="EMBL" id="TMI87965.1"/>
    </source>
</evidence>
<evidence type="ECO:0000256" key="1">
    <source>
        <dbReference type="SAM" id="Phobius"/>
    </source>
</evidence>
<dbReference type="InterPro" id="IPR036551">
    <property type="entry name" value="Flavin_trans-like"/>
</dbReference>
<name>A0A537JWT2_9BACT</name>